<sequence length="66" mass="7828">MGTNEIIKEAIKLKPQEKYLIIESLILSLNEPNKDIEEFWIKESKKRLNEYKNGNLKTVSFEEVFI</sequence>
<dbReference type="Pfam" id="PF09720">
    <property type="entry name" value="Unstab_antitox"/>
    <property type="match status" value="1"/>
</dbReference>
<protein>
    <submittedName>
        <fullName evidence="1">Addiction module component</fullName>
    </submittedName>
</protein>
<evidence type="ECO:0000313" key="1">
    <source>
        <dbReference type="EMBL" id="OCL89735.1"/>
    </source>
</evidence>
<proteinExistence type="predicted"/>
<dbReference type="RefSeq" id="WP_066171862.1">
    <property type="nucleotide sequence ID" value="NZ_JANJGF010000010.1"/>
</dbReference>
<reference evidence="1 2" key="1">
    <citation type="submission" date="2015-05" db="EMBL/GenBank/DDBJ databases">
        <authorList>
            <person name="Rovetto F."/>
            <person name="Cocolin L."/>
            <person name="Illeghems K."/>
            <person name="Van Nieuwerburgh F."/>
            <person name="Houf K."/>
        </authorList>
    </citation>
    <scope>NUCLEOTIDE SEQUENCE [LARGE SCALE GENOMIC DNA]</scope>
    <source>
        <strain evidence="1 2">117434</strain>
    </source>
</reference>
<dbReference type="EMBL" id="LDIR01000006">
    <property type="protein sequence ID" value="OCL89735.1"/>
    <property type="molecule type" value="Genomic_DNA"/>
</dbReference>
<gene>
    <name evidence="1" type="ORF">AAX28_01959</name>
</gene>
<dbReference type="InterPro" id="IPR013406">
    <property type="entry name" value="CHP02574_addiction_mod"/>
</dbReference>
<name>A0ABX2YEF1_9BACT</name>
<evidence type="ECO:0000313" key="2">
    <source>
        <dbReference type="Proteomes" id="UP000093159"/>
    </source>
</evidence>
<organism evidence="1 2">
    <name type="scientific">Arcobacter porcinus</name>
    <dbReference type="NCBI Taxonomy" id="1935204"/>
    <lineage>
        <taxon>Bacteria</taxon>
        <taxon>Pseudomonadati</taxon>
        <taxon>Campylobacterota</taxon>
        <taxon>Epsilonproteobacteria</taxon>
        <taxon>Campylobacterales</taxon>
        <taxon>Arcobacteraceae</taxon>
        <taxon>Arcobacter</taxon>
    </lineage>
</organism>
<accession>A0ABX2YEF1</accession>
<keyword evidence="2" id="KW-1185">Reference proteome</keyword>
<dbReference type="Proteomes" id="UP000093159">
    <property type="component" value="Unassembled WGS sequence"/>
</dbReference>
<comment type="caution">
    <text evidence="1">The sequence shown here is derived from an EMBL/GenBank/DDBJ whole genome shotgun (WGS) entry which is preliminary data.</text>
</comment>